<dbReference type="RefSeq" id="WP_068206959.1">
    <property type="nucleotide sequence ID" value="NZ_CP013355.1"/>
</dbReference>
<dbReference type="PANTHER" id="PTHR30069:SF29">
    <property type="entry name" value="HEMOGLOBIN AND HEMOGLOBIN-HAPTOGLOBIN-BINDING PROTEIN 1-RELATED"/>
    <property type="match status" value="1"/>
</dbReference>
<comment type="subcellular location">
    <subcellularLocation>
        <location evidence="1 10">Cell outer membrane</location>
        <topology evidence="1 10">Multi-pass membrane protein</topology>
    </subcellularLocation>
</comment>
<dbReference type="Gene3D" id="2.40.170.20">
    <property type="entry name" value="TonB-dependent receptor, beta-barrel domain"/>
    <property type="match status" value="1"/>
</dbReference>
<reference evidence="16" key="1">
    <citation type="submission" date="2015-12" db="EMBL/GenBank/DDBJ databases">
        <title>Complete genome sequence of Lutibacter profundus strain LP1.</title>
        <authorList>
            <person name="Wissuwa J."/>
            <person name="Le Moine Bauer S."/>
            <person name="Stokke R."/>
            <person name="Dahle H."/>
            <person name="Steen I.H."/>
        </authorList>
    </citation>
    <scope>NUCLEOTIDE SEQUENCE [LARGE SCALE GENOMIC DNA]</scope>
    <source>
        <strain evidence="16">LP1</strain>
    </source>
</reference>
<reference evidence="15 16" key="2">
    <citation type="journal article" date="2016" name="Int. J. Syst. Evol. Microbiol.">
        <title>Lutibacter profundi sp. nov., isolated from a deep-sea hydrothermal system on the Arctic Mid-Ocean Ridge and emended description of the genus Lutibacter.</title>
        <authorList>
            <person name="Le Moine Bauer S."/>
            <person name="Roalkvam I."/>
            <person name="Steen I.H."/>
            <person name="Dahle H."/>
        </authorList>
    </citation>
    <scope>NUCLEOTIDE SEQUENCE [LARGE SCALE GENOMIC DNA]</scope>
    <source>
        <strain evidence="15 16">LP1</strain>
    </source>
</reference>
<dbReference type="InterPro" id="IPR000531">
    <property type="entry name" value="Beta-barrel_TonB"/>
</dbReference>
<dbReference type="EMBL" id="CP013355">
    <property type="protein sequence ID" value="AMC10695.1"/>
    <property type="molecule type" value="Genomic_DNA"/>
</dbReference>
<keyword evidence="3 10" id="KW-1134">Transmembrane beta strand</keyword>
<dbReference type="Gene3D" id="2.170.130.10">
    <property type="entry name" value="TonB-dependent receptor, plug domain"/>
    <property type="match status" value="1"/>
</dbReference>
<dbReference type="Gene3D" id="2.60.40.1120">
    <property type="entry name" value="Carboxypeptidase-like, regulatory domain"/>
    <property type="match status" value="1"/>
</dbReference>
<evidence type="ECO:0000256" key="8">
    <source>
        <dbReference type="ARBA" id="ARBA00023170"/>
    </source>
</evidence>
<dbReference type="Pfam" id="PF00593">
    <property type="entry name" value="TonB_dep_Rec_b-barrel"/>
    <property type="match status" value="1"/>
</dbReference>
<keyword evidence="8" id="KW-0675">Receptor</keyword>
<evidence type="ECO:0000256" key="3">
    <source>
        <dbReference type="ARBA" id="ARBA00022452"/>
    </source>
</evidence>
<feature type="domain" description="TonB-dependent receptor plug" evidence="14">
    <location>
        <begin position="118"/>
        <end position="240"/>
    </location>
</feature>
<evidence type="ECO:0000256" key="1">
    <source>
        <dbReference type="ARBA" id="ARBA00004571"/>
    </source>
</evidence>
<accession>A0A0X8G615</accession>
<dbReference type="InterPro" id="IPR023997">
    <property type="entry name" value="TonB-dep_OMP_SusC/RagA_CS"/>
</dbReference>
<evidence type="ECO:0000256" key="12">
    <source>
        <dbReference type="SAM" id="SignalP"/>
    </source>
</evidence>
<dbReference type="GO" id="GO:0015344">
    <property type="term" value="F:siderophore uptake transmembrane transporter activity"/>
    <property type="evidence" value="ECO:0007669"/>
    <property type="project" value="TreeGrafter"/>
</dbReference>
<keyword evidence="16" id="KW-1185">Reference proteome</keyword>
<dbReference type="GO" id="GO:0009279">
    <property type="term" value="C:cell outer membrane"/>
    <property type="evidence" value="ECO:0007669"/>
    <property type="project" value="UniProtKB-SubCell"/>
</dbReference>
<gene>
    <name evidence="15" type="ORF">Lupro_05300</name>
</gene>
<evidence type="ECO:0000256" key="4">
    <source>
        <dbReference type="ARBA" id="ARBA00022692"/>
    </source>
</evidence>
<dbReference type="Pfam" id="PF13715">
    <property type="entry name" value="CarbopepD_reg_2"/>
    <property type="match status" value="1"/>
</dbReference>
<dbReference type="InterPro" id="IPR039426">
    <property type="entry name" value="TonB-dep_rcpt-like"/>
</dbReference>
<evidence type="ECO:0000259" key="13">
    <source>
        <dbReference type="Pfam" id="PF00593"/>
    </source>
</evidence>
<dbReference type="AlphaFoldDB" id="A0A0X8G615"/>
<dbReference type="SUPFAM" id="SSF56935">
    <property type="entry name" value="Porins"/>
    <property type="match status" value="1"/>
</dbReference>
<keyword evidence="5 12" id="KW-0732">Signal</keyword>
<proteinExistence type="inferred from homology"/>
<evidence type="ECO:0000256" key="9">
    <source>
        <dbReference type="ARBA" id="ARBA00023237"/>
    </source>
</evidence>
<keyword evidence="6 11" id="KW-0798">TonB box</keyword>
<dbReference type="InterPro" id="IPR012910">
    <property type="entry name" value="Plug_dom"/>
</dbReference>
<evidence type="ECO:0008006" key="17">
    <source>
        <dbReference type="Google" id="ProtNLM"/>
    </source>
</evidence>
<protein>
    <recommendedName>
        <fullName evidence="17">SusC/RagA family TonB-linked outer membrane protein</fullName>
    </recommendedName>
</protein>
<evidence type="ECO:0000256" key="5">
    <source>
        <dbReference type="ARBA" id="ARBA00022729"/>
    </source>
</evidence>
<dbReference type="InterPro" id="IPR036942">
    <property type="entry name" value="Beta-barrel_TonB_sf"/>
</dbReference>
<sequence>MRSIFTRINLIITALLFSSLSVFSQEIEITGTVTDEYGSPIPGANIIVVGEKTGAQTDFNGNYTITANIGQELKCSYLGMKPTTKKIENKNPINFKLVEDLLNLDEVIVTGTSGISTKKQLGSAISTLGADDLSDSKAVVSIGEALQGQIAGAQISRNSGNPSGGVSIKLRGASTLVGSSDPLYIIDGVITNNSSSALINLGGYTQNRLVDINPDDIERIEVLKGAAAAAIYGSRASNGVVQIFTKRGKIGEPRITYSTSFNVNNLRKALPYNDAQLKWDGNTAVPATRYNYQDYIFNTAYGFENSLNINGGTEKTKYSFSASQYKNDGIVRNTDFDRKTLRIRLDQELYDWLSISAGSFVSFNKSTDMPNGTNYGPITSLIFADNLNNPEPDEFGNYPNIGWMANPYEAIDRVEATTTNFRSINDIQLKLTPFEGFRFNYTLGYDHSNSEGLIYIPNGFNTKANGLSQKATISSDLLNSDINMSYQFDISDDLKSTTGAGYSYQYEERQIFGVTNNLVSAIDGVIVTDPSSAASGVDYRTQASFWGGYLQQSFGYKDKLFLTLAGRLDGASTFGVDERQQFYPKVSSSYAISDEDFWENALGNTFDSFKIRAAWGQAGNLTALDPFQIYTNYNSSVYNGNIGFIPSTTQGNSNLKPERQTETEFGFDASMFNNRLSIEFSYYSQEVQDLLVNRPLSPSTGFDQQFANVANMTNKGFEILLKGTPLRGENLNWSITSTFSRNRNIVSDVEGFRQGLGMFGTSVAQDGEAIGVFYGTYFARDNNGTILLNADGKVQKARGHYEGNTPVQDYDANGQPSGTILRKIIGDPNPDFVASITNEFEYKNFGFRFQWDISKGNDVMSWDKRMGYLFAGGKATADELNGIIPKGNSIANFGIFESFIEDGSYIKLREVALTYNLKLNKNYIKNVKFTLSGTNLISIDNYYGFDPEVNTQGQTNGVTGQDMANVPIPAVYKFGVIFNF</sequence>
<dbReference type="OrthoDB" id="9768177at2"/>
<keyword evidence="2 10" id="KW-0813">Transport</keyword>
<name>A0A0X8G615_9FLAO</name>
<keyword evidence="9 10" id="KW-0998">Cell outer membrane</keyword>
<feature type="domain" description="TonB-dependent receptor-like beta-barrel" evidence="13">
    <location>
        <begin position="405"/>
        <end position="936"/>
    </location>
</feature>
<evidence type="ECO:0000256" key="7">
    <source>
        <dbReference type="ARBA" id="ARBA00023136"/>
    </source>
</evidence>
<dbReference type="InterPro" id="IPR008969">
    <property type="entry name" value="CarboxyPept-like_regulatory"/>
</dbReference>
<feature type="chain" id="PRO_5007066269" description="SusC/RagA family TonB-linked outer membrane protein" evidence="12">
    <location>
        <begin position="25"/>
        <end position="980"/>
    </location>
</feature>
<evidence type="ECO:0000256" key="6">
    <source>
        <dbReference type="ARBA" id="ARBA00023077"/>
    </source>
</evidence>
<feature type="signal peptide" evidence="12">
    <location>
        <begin position="1"/>
        <end position="24"/>
    </location>
</feature>
<keyword evidence="7 10" id="KW-0472">Membrane</keyword>
<dbReference type="NCBIfam" id="TIGR04057">
    <property type="entry name" value="SusC_RagA_signa"/>
    <property type="match status" value="1"/>
</dbReference>
<evidence type="ECO:0000313" key="16">
    <source>
        <dbReference type="Proteomes" id="UP000059672"/>
    </source>
</evidence>
<keyword evidence="4 10" id="KW-0812">Transmembrane</keyword>
<dbReference type="PANTHER" id="PTHR30069">
    <property type="entry name" value="TONB-DEPENDENT OUTER MEMBRANE RECEPTOR"/>
    <property type="match status" value="1"/>
</dbReference>
<dbReference type="InterPro" id="IPR037066">
    <property type="entry name" value="Plug_dom_sf"/>
</dbReference>
<dbReference type="Pfam" id="PF07715">
    <property type="entry name" value="Plug"/>
    <property type="match status" value="1"/>
</dbReference>
<dbReference type="GO" id="GO:0044718">
    <property type="term" value="P:siderophore transmembrane transport"/>
    <property type="evidence" value="ECO:0007669"/>
    <property type="project" value="TreeGrafter"/>
</dbReference>
<dbReference type="KEGG" id="lut:Lupro_05300"/>
<evidence type="ECO:0000313" key="15">
    <source>
        <dbReference type="EMBL" id="AMC10695.1"/>
    </source>
</evidence>
<dbReference type="STRING" id="1622118.Lupro_05300"/>
<evidence type="ECO:0000256" key="11">
    <source>
        <dbReference type="RuleBase" id="RU003357"/>
    </source>
</evidence>
<evidence type="ECO:0000256" key="10">
    <source>
        <dbReference type="PROSITE-ProRule" id="PRU01360"/>
    </source>
</evidence>
<evidence type="ECO:0000256" key="2">
    <source>
        <dbReference type="ARBA" id="ARBA00022448"/>
    </source>
</evidence>
<organism evidence="15 16">
    <name type="scientific">Lutibacter profundi</name>
    <dbReference type="NCBI Taxonomy" id="1622118"/>
    <lineage>
        <taxon>Bacteria</taxon>
        <taxon>Pseudomonadati</taxon>
        <taxon>Bacteroidota</taxon>
        <taxon>Flavobacteriia</taxon>
        <taxon>Flavobacteriales</taxon>
        <taxon>Flavobacteriaceae</taxon>
        <taxon>Lutibacter</taxon>
    </lineage>
</organism>
<evidence type="ECO:0000259" key="14">
    <source>
        <dbReference type="Pfam" id="PF07715"/>
    </source>
</evidence>
<dbReference type="PROSITE" id="PS52016">
    <property type="entry name" value="TONB_DEPENDENT_REC_3"/>
    <property type="match status" value="1"/>
</dbReference>
<comment type="similarity">
    <text evidence="10 11">Belongs to the TonB-dependent receptor family.</text>
</comment>
<dbReference type="Proteomes" id="UP000059672">
    <property type="component" value="Chromosome"/>
</dbReference>
<dbReference type="SUPFAM" id="SSF49464">
    <property type="entry name" value="Carboxypeptidase regulatory domain-like"/>
    <property type="match status" value="1"/>
</dbReference>